<evidence type="ECO:0000313" key="2">
    <source>
        <dbReference type="EMBL" id="OGE26853.1"/>
    </source>
</evidence>
<name>A0A1F5JE19_9BACT</name>
<dbReference type="InterPro" id="IPR019219">
    <property type="entry name" value="DUF2130"/>
</dbReference>
<dbReference type="Pfam" id="PF09903">
    <property type="entry name" value="DUF2130"/>
    <property type="match status" value="1"/>
</dbReference>
<accession>A0A1F5JE19</accession>
<sequence length="384" mass="44963">MDTPVATLICPNCKKQISIDEALKSQLEGKIRQSLRDEYNEKWQNLQKQQDEKNKKEKLELEERLEKQKKEIDTFRENELALRKKTLDLEEKEKNLELEKQRQIDEERKKIQEKTETEVTEKFYLKEKEKDQLIESLKKSLDEAQRKASVGSQQLQGEVMELELEEILKREFPIDEVLPVKKGVKGADVVQRIRDRTGREVGKIVWESKRTKAFKADWIEELKENMREEKSDIAVLVTLVLPVEVNLFGFKDGVYIASFEAFLQIANILRKSILDLSVTKALSVGKNEKIEALYSYITSPEFGQKIDSMLETYSKMRLNLNKEKMFMQRQWAEKEKEIETLQNNTLTMHGSLSGLIEEPLSQVKSLEFEEIEVLVEETETNDNK</sequence>
<evidence type="ECO:0000313" key="3">
    <source>
        <dbReference type="Proteomes" id="UP000177042"/>
    </source>
</evidence>
<protein>
    <recommendedName>
        <fullName evidence="4">DUF2130 domain-containing protein</fullName>
    </recommendedName>
</protein>
<dbReference type="EMBL" id="MFCX01000002">
    <property type="protein sequence ID" value="OGE26853.1"/>
    <property type="molecule type" value="Genomic_DNA"/>
</dbReference>
<reference evidence="2 3" key="1">
    <citation type="journal article" date="2016" name="Nat. Commun.">
        <title>Thousands of microbial genomes shed light on interconnected biogeochemical processes in an aquifer system.</title>
        <authorList>
            <person name="Anantharaman K."/>
            <person name="Brown C.T."/>
            <person name="Hug L.A."/>
            <person name="Sharon I."/>
            <person name="Castelle C.J."/>
            <person name="Probst A.J."/>
            <person name="Thomas B.C."/>
            <person name="Singh A."/>
            <person name="Wilkins M.J."/>
            <person name="Karaoz U."/>
            <person name="Brodie E.L."/>
            <person name="Williams K.H."/>
            <person name="Hubbard S.S."/>
            <person name="Banfield J.F."/>
        </authorList>
    </citation>
    <scope>NUCLEOTIDE SEQUENCE [LARGE SCALE GENOMIC DNA]</scope>
</reference>
<comment type="caution">
    <text evidence="2">The sequence shown here is derived from an EMBL/GenBank/DDBJ whole genome shotgun (WGS) entry which is preliminary data.</text>
</comment>
<dbReference type="AlphaFoldDB" id="A0A1F5JE19"/>
<evidence type="ECO:0008006" key="4">
    <source>
        <dbReference type="Google" id="ProtNLM"/>
    </source>
</evidence>
<dbReference type="Proteomes" id="UP000177042">
    <property type="component" value="Unassembled WGS sequence"/>
</dbReference>
<evidence type="ECO:0000256" key="1">
    <source>
        <dbReference type="SAM" id="Coils"/>
    </source>
</evidence>
<feature type="coiled-coil region" evidence="1">
    <location>
        <begin position="36"/>
        <end position="154"/>
    </location>
</feature>
<proteinExistence type="predicted"/>
<keyword evidence="1" id="KW-0175">Coiled coil</keyword>
<organism evidence="2 3">
    <name type="scientific">Candidatus Daviesbacteria bacterium RIFCSPHIGHO2_02_FULL_39_12</name>
    <dbReference type="NCBI Taxonomy" id="1797770"/>
    <lineage>
        <taxon>Bacteria</taxon>
        <taxon>Candidatus Daviesiibacteriota</taxon>
    </lineage>
</organism>
<gene>
    <name evidence="2" type="ORF">A3C26_03040</name>
</gene>